<accession>A0A6G1EZ57</accession>
<name>A0A6G1EZ57_9ORYZ</name>
<dbReference type="OrthoDB" id="694673at2759"/>
<organism evidence="1 2">
    <name type="scientific">Oryza meyeriana var. granulata</name>
    <dbReference type="NCBI Taxonomy" id="110450"/>
    <lineage>
        <taxon>Eukaryota</taxon>
        <taxon>Viridiplantae</taxon>
        <taxon>Streptophyta</taxon>
        <taxon>Embryophyta</taxon>
        <taxon>Tracheophyta</taxon>
        <taxon>Spermatophyta</taxon>
        <taxon>Magnoliopsida</taxon>
        <taxon>Liliopsida</taxon>
        <taxon>Poales</taxon>
        <taxon>Poaceae</taxon>
        <taxon>BOP clade</taxon>
        <taxon>Oryzoideae</taxon>
        <taxon>Oryzeae</taxon>
        <taxon>Oryzinae</taxon>
        <taxon>Oryza</taxon>
        <taxon>Oryza meyeriana</taxon>
    </lineage>
</organism>
<evidence type="ECO:0000313" key="2">
    <source>
        <dbReference type="Proteomes" id="UP000479710"/>
    </source>
</evidence>
<comment type="caution">
    <text evidence="1">The sequence shown here is derived from an EMBL/GenBank/DDBJ whole genome shotgun (WGS) entry which is preliminary data.</text>
</comment>
<gene>
    <name evidence="1" type="ORF">E2562_025974</name>
</gene>
<dbReference type="AlphaFoldDB" id="A0A6G1EZ57"/>
<evidence type="ECO:0000313" key="1">
    <source>
        <dbReference type="EMBL" id="KAF0929852.1"/>
    </source>
</evidence>
<keyword evidence="2" id="KW-1185">Reference proteome</keyword>
<protein>
    <submittedName>
        <fullName evidence="1">Uncharacterized protein</fullName>
    </submittedName>
</protein>
<dbReference type="PANTHER" id="PTHR34538:SF4">
    <property type="entry name" value="EXPRESSED PROTEIN"/>
    <property type="match status" value="1"/>
</dbReference>
<reference evidence="1 2" key="1">
    <citation type="submission" date="2019-11" db="EMBL/GenBank/DDBJ databases">
        <title>Whole genome sequence of Oryza granulata.</title>
        <authorList>
            <person name="Li W."/>
        </authorList>
    </citation>
    <scope>NUCLEOTIDE SEQUENCE [LARGE SCALE GENOMIC DNA]</scope>
    <source>
        <strain evidence="2">cv. Menghai</strain>
        <tissue evidence="1">Leaf</tissue>
    </source>
</reference>
<dbReference type="PANTHER" id="PTHR34538">
    <property type="entry name" value="EXPRESSED PROTEIN"/>
    <property type="match status" value="1"/>
</dbReference>
<dbReference type="Proteomes" id="UP000479710">
    <property type="component" value="Unassembled WGS sequence"/>
</dbReference>
<proteinExistence type="predicted"/>
<dbReference type="EMBL" id="SPHZ02000002">
    <property type="protein sequence ID" value="KAF0929852.1"/>
    <property type="molecule type" value="Genomic_DNA"/>
</dbReference>
<sequence length="112" mass="12987">MAGPASRRWLSENNPVVVLRVRAYKGRRWKSKQGHRVAALRGKKERELREPLAAVAAARTVRQLYWKLRSRFRPKRHAGAARFGYDLESYSRNFDDGLVSSRLPLQCLSYNC</sequence>